<feature type="transmembrane region" description="Helical" evidence="5">
    <location>
        <begin position="310"/>
        <end position="332"/>
    </location>
</feature>
<evidence type="ECO:0000259" key="6">
    <source>
        <dbReference type="Pfam" id="PF13515"/>
    </source>
</evidence>
<evidence type="ECO:0000256" key="5">
    <source>
        <dbReference type="SAM" id="Phobius"/>
    </source>
</evidence>
<sequence>MYVAPRPVEADDPNFAIRLAIMPVIGFVVGVALQSPMALIYPTMMFSLMAGSRKALNIGRALGGPIAFIVMLWVMSWLVSLTINMPLVMVALMGLLFFLGFYLIGKTGNPFGMLIIVSAMMTSVLGTGTYQAMIVLRDEMSKAALCAAIFTPLLYLIIPPATPEQAVDIYVPYHEDQLALRAAIRAGVLLLFSFWLYSISDSSNMMLGVGAVFVLTFPTSETLFAEARERSLSTLMGGAVALVVLAILSLVAHLPILLLLGYLGTLFFTTRMISGRHPAMVYQYAASVMISLIGGALATQEPGYAFLTRAVLTIGGAIGAAFLASLLEALLLKPSPEPAFKESLS</sequence>
<accession>A0AA41QR08</accession>
<dbReference type="Proteomes" id="UP001156140">
    <property type="component" value="Unassembled WGS sequence"/>
</dbReference>
<keyword evidence="4 5" id="KW-0472">Membrane</keyword>
<proteinExistence type="predicted"/>
<keyword evidence="2 5" id="KW-0812">Transmembrane</keyword>
<feature type="transmembrane region" description="Helical" evidence="5">
    <location>
        <begin position="61"/>
        <end position="79"/>
    </location>
</feature>
<feature type="transmembrane region" description="Helical" evidence="5">
    <location>
        <begin position="111"/>
        <end position="134"/>
    </location>
</feature>
<feature type="transmembrane region" description="Helical" evidence="5">
    <location>
        <begin position="140"/>
        <end position="158"/>
    </location>
</feature>
<evidence type="ECO:0000256" key="2">
    <source>
        <dbReference type="ARBA" id="ARBA00022692"/>
    </source>
</evidence>
<comment type="subcellular location">
    <subcellularLocation>
        <location evidence="1">Membrane</location>
        <topology evidence="1">Multi-pass membrane protein</topology>
    </subcellularLocation>
</comment>
<feature type="transmembrane region" description="Helical" evidence="5">
    <location>
        <begin position="281"/>
        <end position="298"/>
    </location>
</feature>
<reference evidence="7" key="1">
    <citation type="submission" date="2022-03" db="EMBL/GenBank/DDBJ databases">
        <title>The complete genome sequence of a Methyloterrigena soli.</title>
        <authorList>
            <person name="Zi Z."/>
        </authorList>
    </citation>
    <scope>NUCLEOTIDE SEQUENCE</scope>
    <source>
        <strain evidence="7">M48</strain>
    </source>
</reference>
<evidence type="ECO:0000256" key="3">
    <source>
        <dbReference type="ARBA" id="ARBA00022989"/>
    </source>
</evidence>
<dbReference type="RefSeq" id="WP_281737319.1">
    <property type="nucleotide sequence ID" value="NZ_JAKETQ010000005.1"/>
</dbReference>
<evidence type="ECO:0000313" key="8">
    <source>
        <dbReference type="Proteomes" id="UP001156140"/>
    </source>
</evidence>
<feature type="transmembrane region" description="Helical" evidence="5">
    <location>
        <begin position="256"/>
        <end position="274"/>
    </location>
</feature>
<gene>
    <name evidence="7" type="ORF">ML536_21580</name>
</gene>
<feature type="transmembrane region" description="Helical" evidence="5">
    <location>
        <begin position="85"/>
        <end position="104"/>
    </location>
</feature>
<name>A0AA41QR08_9HYPH</name>
<evidence type="ECO:0000256" key="4">
    <source>
        <dbReference type="ARBA" id="ARBA00023136"/>
    </source>
</evidence>
<keyword evidence="8" id="KW-1185">Reference proteome</keyword>
<dbReference type="InterPro" id="IPR049453">
    <property type="entry name" value="Memb_transporter_dom"/>
</dbReference>
<feature type="transmembrane region" description="Helical" evidence="5">
    <location>
        <begin position="205"/>
        <end position="225"/>
    </location>
</feature>
<feature type="domain" description="Integral membrane bound transporter" evidence="6">
    <location>
        <begin position="195"/>
        <end position="321"/>
    </location>
</feature>
<protein>
    <submittedName>
        <fullName evidence="7">FUSC family protein</fullName>
    </submittedName>
</protein>
<dbReference type="Pfam" id="PF13515">
    <property type="entry name" value="FUSC_2"/>
    <property type="match status" value="1"/>
</dbReference>
<dbReference type="AlphaFoldDB" id="A0AA41QR08"/>
<organism evidence="7 8">
    <name type="scientific">Paradevosia shaoguanensis</name>
    <dbReference type="NCBI Taxonomy" id="1335043"/>
    <lineage>
        <taxon>Bacteria</taxon>
        <taxon>Pseudomonadati</taxon>
        <taxon>Pseudomonadota</taxon>
        <taxon>Alphaproteobacteria</taxon>
        <taxon>Hyphomicrobiales</taxon>
        <taxon>Devosiaceae</taxon>
        <taxon>Paradevosia</taxon>
    </lineage>
</organism>
<comment type="caution">
    <text evidence="7">The sequence shown here is derived from an EMBL/GenBank/DDBJ whole genome shotgun (WGS) entry which is preliminary data.</text>
</comment>
<evidence type="ECO:0000313" key="7">
    <source>
        <dbReference type="EMBL" id="MCI0129435.1"/>
    </source>
</evidence>
<feature type="transmembrane region" description="Helical" evidence="5">
    <location>
        <begin position="178"/>
        <end position="199"/>
    </location>
</feature>
<keyword evidence="3 5" id="KW-1133">Transmembrane helix</keyword>
<dbReference type="EMBL" id="JALAZD010000005">
    <property type="protein sequence ID" value="MCI0129435.1"/>
    <property type="molecule type" value="Genomic_DNA"/>
</dbReference>
<dbReference type="GO" id="GO:0016020">
    <property type="term" value="C:membrane"/>
    <property type="evidence" value="ECO:0007669"/>
    <property type="project" value="UniProtKB-SubCell"/>
</dbReference>
<feature type="transmembrane region" description="Helical" evidence="5">
    <location>
        <begin position="20"/>
        <end position="41"/>
    </location>
</feature>
<evidence type="ECO:0000256" key="1">
    <source>
        <dbReference type="ARBA" id="ARBA00004141"/>
    </source>
</evidence>